<sequence>MNVLIVGGTGFVGTHLTRCLLQKGHRVQVLSRQGTGLVSGARYIRGNAATGEGLAPAMKDAEAVIYLVAIIRERGDQTFQQAIVEGTRNTLEAARAAGVRRYLHMSALGAARGTGSRYFEAKAEAEERVRDSGLDWTIFRPSLIFGEGDDFFGGVLRGLVQGGSQNGLWYPPLPVIPLIGDGHFPFRPVWVGDVSEAFAQALEKPQTIGQTYELVGPQEYTFRELVLRVRDALGSRKPLLPIPIFLMDLALPLLSRIPGFPLTLDQYRMLKVGNTAEPTAMRQVFDLEWRSLEMELPIILKKSAHLAAG</sequence>
<dbReference type="GO" id="GO:0044877">
    <property type="term" value="F:protein-containing complex binding"/>
    <property type="evidence" value="ECO:0007669"/>
    <property type="project" value="TreeGrafter"/>
</dbReference>
<dbReference type="EMBL" id="CP002042">
    <property type="protein sequence ID" value="ADH63372.1"/>
    <property type="molecule type" value="Genomic_DNA"/>
</dbReference>
<evidence type="ECO:0000259" key="1">
    <source>
        <dbReference type="Pfam" id="PF13460"/>
    </source>
</evidence>
<dbReference type="eggNOG" id="COG0702">
    <property type="taxonomic scope" value="Bacteria"/>
</dbReference>
<dbReference type="CDD" id="cd05271">
    <property type="entry name" value="NDUFA9_like_SDR_a"/>
    <property type="match status" value="1"/>
</dbReference>
<dbReference type="Proteomes" id="UP000001916">
    <property type="component" value="Chromosome"/>
</dbReference>
<dbReference type="InterPro" id="IPR036291">
    <property type="entry name" value="NAD(P)-bd_dom_sf"/>
</dbReference>
<accession>D7BF19</accession>
<evidence type="ECO:0000313" key="3">
    <source>
        <dbReference type="Proteomes" id="UP000001916"/>
    </source>
</evidence>
<protein>
    <submittedName>
        <fullName evidence="2">NAD-dependent epimerase/dehydratase</fullName>
    </submittedName>
</protein>
<name>D7BF19_ALLS1</name>
<dbReference type="KEGG" id="msv:Mesil_1481"/>
<dbReference type="InterPro" id="IPR051207">
    <property type="entry name" value="ComplexI_NDUFA9_subunit"/>
</dbReference>
<dbReference type="OrthoDB" id="9807212at2"/>
<organism evidence="2 3">
    <name type="scientific">Allomeiothermus silvanus (strain ATCC 700542 / DSM 9946 / NBRC 106475 / NCIMB 13440 / VI-R2)</name>
    <name type="common">Thermus silvanus</name>
    <dbReference type="NCBI Taxonomy" id="526227"/>
    <lineage>
        <taxon>Bacteria</taxon>
        <taxon>Thermotogati</taxon>
        <taxon>Deinococcota</taxon>
        <taxon>Deinococci</taxon>
        <taxon>Thermales</taxon>
        <taxon>Thermaceae</taxon>
        <taxon>Allomeiothermus</taxon>
    </lineage>
</organism>
<keyword evidence="3" id="KW-1185">Reference proteome</keyword>
<dbReference type="SUPFAM" id="SSF51735">
    <property type="entry name" value="NAD(P)-binding Rossmann-fold domains"/>
    <property type="match status" value="1"/>
</dbReference>
<dbReference type="PANTHER" id="PTHR12126">
    <property type="entry name" value="NADH-UBIQUINONE OXIDOREDUCTASE 39 KDA SUBUNIT-RELATED"/>
    <property type="match status" value="1"/>
</dbReference>
<reference evidence="2 3" key="1">
    <citation type="journal article" date="2010" name="Stand. Genomic Sci.">
        <title>Complete genome sequence of Meiothermus silvanus type strain (VI-R2).</title>
        <authorList>
            <person name="Sikorski J."/>
            <person name="Tindall B.J."/>
            <person name="Lowry S."/>
            <person name="Lucas S."/>
            <person name="Nolan M."/>
            <person name="Copeland A."/>
            <person name="Glavina Del Rio T."/>
            <person name="Tice H."/>
            <person name="Cheng J.F."/>
            <person name="Han C."/>
            <person name="Pitluck S."/>
            <person name="Liolios K."/>
            <person name="Ivanova N."/>
            <person name="Mavromatis K."/>
            <person name="Mikhailova N."/>
            <person name="Pati A."/>
            <person name="Goodwin L."/>
            <person name="Chen A."/>
            <person name="Palaniappan K."/>
            <person name="Land M."/>
            <person name="Hauser L."/>
            <person name="Chang Y.J."/>
            <person name="Jeffries C.D."/>
            <person name="Rohde M."/>
            <person name="Goker M."/>
            <person name="Woyke T."/>
            <person name="Bristow J."/>
            <person name="Eisen J.A."/>
            <person name="Markowitz V."/>
            <person name="Hugenholtz P."/>
            <person name="Kyrpides N.C."/>
            <person name="Klenk H.P."/>
            <person name="Lapidus A."/>
        </authorList>
    </citation>
    <scope>NUCLEOTIDE SEQUENCE [LARGE SCALE GENOMIC DNA]</scope>
    <source>
        <strain evidence="3">ATCC 700542 / DSM 9946 / VI-R2</strain>
    </source>
</reference>
<feature type="domain" description="NAD(P)-binding" evidence="1">
    <location>
        <begin position="7"/>
        <end position="143"/>
    </location>
</feature>
<dbReference type="STRING" id="526227.Mesil_1481"/>
<dbReference type="RefSeq" id="WP_013157939.1">
    <property type="nucleotide sequence ID" value="NC_014212.1"/>
</dbReference>
<dbReference type="FunFam" id="3.40.50.720:FF:000702">
    <property type="entry name" value="NADH dehydrogenase (Ubiquinone)"/>
    <property type="match status" value="1"/>
</dbReference>
<gene>
    <name evidence="2" type="ordered locus">Mesil_1481</name>
</gene>
<dbReference type="PANTHER" id="PTHR12126:SF11">
    <property type="entry name" value="NADH DEHYDROGENASE [UBIQUINONE] 1 ALPHA SUBCOMPLEX SUBUNIT 9, MITOCHONDRIAL"/>
    <property type="match status" value="1"/>
</dbReference>
<dbReference type="Pfam" id="PF13460">
    <property type="entry name" value="NAD_binding_10"/>
    <property type="match status" value="1"/>
</dbReference>
<dbReference type="Gene3D" id="3.40.50.720">
    <property type="entry name" value="NAD(P)-binding Rossmann-like Domain"/>
    <property type="match status" value="1"/>
</dbReference>
<dbReference type="InterPro" id="IPR016040">
    <property type="entry name" value="NAD(P)-bd_dom"/>
</dbReference>
<proteinExistence type="predicted"/>
<dbReference type="AlphaFoldDB" id="D7BF19"/>
<dbReference type="HOGENOM" id="CLU_007383_6_5_0"/>
<evidence type="ECO:0000313" key="2">
    <source>
        <dbReference type="EMBL" id="ADH63372.1"/>
    </source>
</evidence>